<dbReference type="Gene3D" id="3.30.1490.120">
    <property type="entry name" value="RNA polymerase Rpb7-like, N-terminal domain"/>
    <property type="match status" value="1"/>
</dbReference>
<feature type="signal peptide" evidence="9">
    <location>
        <begin position="1"/>
        <end position="20"/>
    </location>
</feature>
<reference evidence="12" key="1">
    <citation type="submission" date="2021-04" db="EMBL/GenBank/DDBJ databases">
        <authorList>
            <consortium name="Wellcome Sanger Institute Data Sharing"/>
        </authorList>
    </citation>
    <scope>NUCLEOTIDE SEQUENCE [LARGE SCALE GENOMIC DNA]</scope>
</reference>
<comment type="subcellular location">
    <subcellularLocation>
        <location evidence="1">Nucleus</location>
        <location evidence="1">Nucleolus</location>
    </subcellularLocation>
</comment>
<dbReference type="PANTHER" id="PTHR12709:SF5">
    <property type="entry name" value="DNA-DIRECTED RNA POLYMERASE I SUBUNIT RPA43"/>
    <property type="match status" value="1"/>
</dbReference>
<reference evidence="12" key="2">
    <citation type="submission" date="2025-08" db="UniProtKB">
        <authorList>
            <consortium name="Ensembl"/>
        </authorList>
    </citation>
    <scope>IDENTIFICATION</scope>
</reference>
<sequence>MVRCVIELILPVVLLLTGRRRHDDMTTGCVEPSSNRKCSVVTLPVFSNSMANLEHAEDDPKHVNMSVEVSTAGVPVQPAEVSSAPGGDAGAVPCAVPSFAAASELLSAPYSCLVMNAHRRHISLPPVYLNKKRTGIREELEAELLRFSQSLKGVPLAYDNIRIVGQHGHIYDDSGYIHMDIEANFVVFQPIKGQMLLGKVNKLGVSHVGCLVHGCFNASIPKPNLVSVETWRDAGPRIGAELEFEVTALDADTVGVLLIRGRMDRTRVQELLALGESSESGATADEPEPPETEPTPEPMEESPIDTPKKKKKKKKDKVKEAETDTEVTNESSCQLDGNTTQELNGTMDEANGNEAGEKKKKKKKKKDKHPKEEEEEVEVSPTDIHGSDSSGYLSDKPNKKRKHETDVTSGVSDDTETPKSKKKRKSGIEQFA</sequence>
<comment type="similarity">
    <text evidence="2">Belongs to the eukaryotic RPA43 RNA polymerase subunit family.</text>
</comment>
<keyword evidence="4" id="KW-0597">Phosphoprotein</keyword>
<dbReference type="InParanoid" id="A0A671TE27"/>
<dbReference type="Pfam" id="PF17875">
    <property type="entry name" value="RPA43_OB"/>
    <property type="match status" value="1"/>
</dbReference>
<feature type="compositionally biased region" description="Polar residues" evidence="8">
    <location>
        <begin position="326"/>
        <end position="344"/>
    </location>
</feature>
<dbReference type="GO" id="GO:0005736">
    <property type="term" value="C:RNA polymerase I complex"/>
    <property type="evidence" value="ECO:0007669"/>
    <property type="project" value="TreeGrafter"/>
</dbReference>
<protein>
    <recommendedName>
        <fullName evidence="7">DNA-directed RNA polymerase subunit</fullName>
    </recommendedName>
</protein>
<evidence type="ECO:0000256" key="8">
    <source>
        <dbReference type="SAM" id="MobiDB-lite"/>
    </source>
</evidence>
<organism evidence="12 13">
    <name type="scientific">Sparus aurata</name>
    <name type="common">Gilthead sea bream</name>
    <dbReference type="NCBI Taxonomy" id="8175"/>
    <lineage>
        <taxon>Eukaryota</taxon>
        <taxon>Metazoa</taxon>
        <taxon>Chordata</taxon>
        <taxon>Craniata</taxon>
        <taxon>Vertebrata</taxon>
        <taxon>Euteleostomi</taxon>
        <taxon>Actinopterygii</taxon>
        <taxon>Neopterygii</taxon>
        <taxon>Teleostei</taxon>
        <taxon>Neoteleostei</taxon>
        <taxon>Acanthomorphata</taxon>
        <taxon>Eupercaria</taxon>
        <taxon>Spariformes</taxon>
        <taxon>Sparidae</taxon>
        <taxon>Sparus</taxon>
    </lineage>
</organism>
<evidence type="ECO:0000259" key="11">
    <source>
        <dbReference type="Pfam" id="PF17875"/>
    </source>
</evidence>
<proteinExistence type="inferred from homology"/>
<dbReference type="InterPro" id="IPR045113">
    <property type="entry name" value="Rpb7-like"/>
</dbReference>
<keyword evidence="6 7" id="KW-0539">Nucleus</keyword>
<reference evidence="12" key="3">
    <citation type="submission" date="2025-09" db="UniProtKB">
        <authorList>
            <consortium name="Ensembl"/>
        </authorList>
    </citation>
    <scope>IDENTIFICATION</scope>
</reference>
<keyword evidence="13" id="KW-1185">Reference proteome</keyword>
<evidence type="ECO:0000256" key="5">
    <source>
        <dbReference type="ARBA" id="ARBA00023163"/>
    </source>
</evidence>
<evidence type="ECO:0000256" key="4">
    <source>
        <dbReference type="ARBA" id="ARBA00022553"/>
    </source>
</evidence>
<feature type="region of interest" description="Disordered" evidence="8">
    <location>
        <begin position="273"/>
        <end position="432"/>
    </location>
</feature>
<evidence type="ECO:0000256" key="1">
    <source>
        <dbReference type="ARBA" id="ARBA00004604"/>
    </source>
</evidence>
<dbReference type="FunCoup" id="A0A671TE27">
    <property type="interactions" value="186"/>
</dbReference>
<dbReference type="GeneTree" id="ENSGT00390000005553"/>
<dbReference type="Proteomes" id="UP000472265">
    <property type="component" value="Chromosome 3"/>
</dbReference>
<evidence type="ECO:0000256" key="7">
    <source>
        <dbReference type="RuleBase" id="RU369086"/>
    </source>
</evidence>
<feature type="domain" description="RPA43 OB" evidence="11">
    <location>
        <begin position="190"/>
        <end position="397"/>
    </location>
</feature>
<dbReference type="PANTHER" id="PTHR12709">
    <property type="entry name" value="DNA-DIRECTED RNA POLYMERASE II, III"/>
    <property type="match status" value="1"/>
</dbReference>
<accession>A0A671TE27</accession>
<feature type="domain" description="RNA polymerase Rpb7-like N-terminal" evidence="10">
    <location>
        <begin position="120"/>
        <end position="175"/>
    </location>
</feature>
<dbReference type="AlphaFoldDB" id="A0A671TE27"/>
<dbReference type="InterPro" id="IPR041901">
    <property type="entry name" value="RNAP_I_Rpa43_N"/>
</dbReference>
<comment type="function">
    <text evidence="7">DNA-dependent RNA polymerase which catalyzes the transcription of DNA into RNA using the four ribonucleoside triphosphates as substrates.</text>
</comment>
<dbReference type="OMA" id="LWEEEPK"/>
<keyword evidence="9" id="KW-0732">Signal</keyword>
<dbReference type="InterPro" id="IPR005576">
    <property type="entry name" value="Rpb7-like_N"/>
</dbReference>
<feature type="chain" id="PRO_5025667904" description="DNA-directed RNA polymerase subunit" evidence="9">
    <location>
        <begin position="21"/>
        <end position="432"/>
    </location>
</feature>
<keyword evidence="3 7" id="KW-0240">DNA-directed RNA polymerase</keyword>
<dbReference type="FunFam" id="3.30.1490.120:FF:000003">
    <property type="entry name" value="DNA-directed RNA polymerase I subunit RPA43"/>
    <property type="match status" value="1"/>
</dbReference>
<evidence type="ECO:0000313" key="13">
    <source>
        <dbReference type="Proteomes" id="UP000472265"/>
    </source>
</evidence>
<dbReference type="CDD" id="cd04328">
    <property type="entry name" value="RNAP_I_Rpa43_N"/>
    <property type="match status" value="1"/>
</dbReference>
<dbReference type="Gene3D" id="2.40.50.1060">
    <property type="match status" value="1"/>
</dbReference>
<dbReference type="Pfam" id="PF03876">
    <property type="entry name" value="SHS2_Rpb7-N"/>
    <property type="match status" value="1"/>
</dbReference>
<dbReference type="GO" id="GO:0006362">
    <property type="term" value="P:transcription elongation by RNA polymerase I"/>
    <property type="evidence" value="ECO:0007669"/>
    <property type="project" value="TreeGrafter"/>
</dbReference>
<evidence type="ECO:0000256" key="9">
    <source>
        <dbReference type="SAM" id="SignalP"/>
    </source>
</evidence>
<feature type="compositionally biased region" description="Basic residues" evidence="8">
    <location>
        <begin position="358"/>
        <end position="368"/>
    </location>
</feature>
<evidence type="ECO:0000256" key="6">
    <source>
        <dbReference type="ARBA" id="ARBA00023242"/>
    </source>
</evidence>
<evidence type="ECO:0000256" key="2">
    <source>
        <dbReference type="ARBA" id="ARBA00005930"/>
    </source>
</evidence>
<dbReference type="InterPro" id="IPR036898">
    <property type="entry name" value="RNA_pol_Rpb7-like_N_sf"/>
</dbReference>
<evidence type="ECO:0000313" key="12">
    <source>
        <dbReference type="Ensembl" id="ENSSAUP00010000488.1"/>
    </source>
</evidence>
<dbReference type="InterPro" id="IPR041178">
    <property type="entry name" value="RPA43_OB"/>
</dbReference>
<dbReference type="GO" id="GO:0006352">
    <property type="term" value="P:DNA-templated transcription initiation"/>
    <property type="evidence" value="ECO:0007669"/>
    <property type="project" value="UniProtKB-UniRule"/>
</dbReference>
<evidence type="ECO:0000256" key="3">
    <source>
        <dbReference type="ARBA" id="ARBA00022478"/>
    </source>
</evidence>
<evidence type="ECO:0000259" key="10">
    <source>
        <dbReference type="Pfam" id="PF03876"/>
    </source>
</evidence>
<name>A0A671TE27_SPAAU</name>
<gene>
    <name evidence="12" type="primary">POLR1F</name>
    <name evidence="12" type="synonym">polr1f</name>
</gene>
<keyword evidence="5 7" id="KW-0804">Transcription</keyword>
<dbReference type="Ensembl" id="ENSSAUT00010000523.1">
    <property type="protein sequence ID" value="ENSSAUP00010000488.1"/>
    <property type="gene ID" value="ENSSAUG00010000288.1"/>
</dbReference>